<gene>
    <name evidence="1" type="ORF">OIHEL45_04015</name>
</gene>
<dbReference type="EMBL" id="ABID01000001">
    <property type="protein sequence ID" value="EDQ05947.1"/>
    <property type="molecule type" value="Genomic_DNA"/>
</dbReference>
<reference evidence="1 2" key="1">
    <citation type="submission" date="2007-11" db="EMBL/GenBank/DDBJ databases">
        <authorList>
            <person name="Wagner-Dobler I."/>
            <person name="Ferriera S."/>
            <person name="Johnson J."/>
            <person name="Kravitz S."/>
            <person name="Beeson K."/>
            <person name="Sutton G."/>
            <person name="Rogers Y.-H."/>
            <person name="Friedman R."/>
            <person name="Frazier M."/>
            <person name="Venter J.C."/>
        </authorList>
    </citation>
    <scope>NUCLEOTIDE SEQUENCE [LARGE SCALE GENOMIC DNA]</scope>
    <source>
        <strain evidence="1 2">HEL-45</strain>
    </source>
</reference>
<evidence type="ECO:0000313" key="2">
    <source>
        <dbReference type="Proteomes" id="UP000003257"/>
    </source>
</evidence>
<keyword evidence="2" id="KW-1185">Reference proteome</keyword>
<comment type="caution">
    <text evidence="1">The sequence shown here is derived from an EMBL/GenBank/DDBJ whole genome shotgun (WGS) entry which is preliminary data.</text>
</comment>
<name>A0ABP2DC98_9RHOB</name>
<protein>
    <submittedName>
        <fullName evidence="1">Uncharacterized protein</fullName>
    </submittedName>
</protein>
<accession>A0ABP2DC98</accession>
<sequence>MGCGAFLFCPRRSLRGFELDLAASLYYDSLALNAPLSPP</sequence>
<organism evidence="1 2">
    <name type="scientific">Sulfitobacter indolifex HEL-45</name>
    <dbReference type="NCBI Taxonomy" id="391624"/>
    <lineage>
        <taxon>Bacteria</taxon>
        <taxon>Pseudomonadati</taxon>
        <taxon>Pseudomonadota</taxon>
        <taxon>Alphaproteobacteria</taxon>
        <taxon>Rhodobacterales</taxon>
        <taxon>Roseobacteraceae</taxon>
        <taxon>Sulfitobacter</taxon>
    </lineage>
</organism>
<dbReference type="Proteomes" id="UP000003257">
    <property type="component" value="Unassembled WGS sequence"/>
</dbReference>
<proteinExistence type="predicted"/>
<evidence type="ECO:0000313" key="1">
    <source>
        <dbReference type="EMBL" id="EDQ05947.1"/>
    </source>
</evidence>